<keyword evidence="1" id="KW-0805">Transcription regulation</keyword>
<dbReference type="InterPro" id="IPR041617">
    <property type="entry name" value="TPR_MalT"/>
</dbReference>
<proteinExistence type="predicted"/>
<protein>
    <submittedName>
        <fullName evidence="5">LuxR family transcriptional regulator</fullName>
    </submittedName>
</protein>
<dbReference type="CDD" id="cd06170">
    <property type="entry name" value="LuxR_C_like"/>
    <property type="match status" value="1"/>
</dbReference>
<dbReference type="Gene3D" id="3.40.50.300">
    <property type="entry name" value="P-loop containing nucleotide triphosphate hydrolases"/>
    <property type="match status" value="1"/>
</dbReference>
<dbReference type="SUPFAM" id="SSF48452">
    <property type="entry name" value="TPR-like"/>
    <property type="match status" value="1"/>
</dbReference>
<dbReference type="InterPro" id="IPR016032">
    <property type="entry name" value="Sig_transdc_resp-reg_C-effctor"/>
</dbReference>
<dbReference type="GO" id="GO:0006355">
    <property type="term" value="P:regulation of DNA-templated transcription"/>
    <property type="evidence" value="ECO:0007669"/>
    <property type="project" value="InterPro"/>
</dbReference>
<evidence type="ECO:0000313" key="5">
    <source>
        <dbReference type="EMBL" id="GGF91809.1"/>
    </source>
</evidence>
<evidence type="ECO:0000256" key="3">
    <source>
        <dbReference type="ARBA" id="ARBA00023163"/>
    </source>
</evidence>
<dbReference type="Pfam" id="PF17874">
    <property type="entry name" value="TPR_MalT"/>
    <property type="match status" value="1"/>
</dbReference>
<dbReference type="SUPFAM" id="SSF52540">
    <property type="entry name" value="P-loop containing nucleoside triphosphate hydrolases"/>
    <property type="match status" value="1"/>
</dbReference>
<gene>
    <name evidence="5" type="ORF">GCM10010912_40980</name>
</gene>
<name>A0A917CLJ0_9BACL</name>
<accession>A0A917CLJ0</accession>
<evidence type="ECO:0000259" key="4">
    <source>
        <dbReference type="PROSITE" id="PS50043"/>
    </source>
</evidence>
<dbReference type="PANTHER" id="PTHR44688:SF16">
    <property type="entry name" value="DNA-BINDING TRANSCRIPTIONAL ACTIVATOR DEVR_DOSR"/>
    <property type="match status" value="1"/>
</dbReference>
<dbReference type="InterPro" id="IPR027417">
    <property type="entry name" value="P-loop_NTPase"/>
</dbReference>
<reference evidence="5" key="2">
    <citation type="submission" date="2020-09" db="EMBL/GenBank/DDBJ databases">
        <authorList>
            <person name="Sun Q."/>
            <person name="Zhou Y."/>
        </authorList>
    </citation>
    <scope>NUCLEOTIDE SEQUENCE</scope>
    <source>
        <strain evidence="5">CGMCC 1.16134</strain>
    </source>
</reference>
<dbReference type="InterPro" id="IPR019734">
    <property type="entry name" value="TPR_rpt"/>
</dbReference>
<dbReference type="EMBL" id="BMKR01000018">
    <property type="protein sequence ID" value="GGF91809.1"/>
    <property type="molecule type" value="Genomic_DNA"/>
</dbReference>
<feature type="domain" description="HTH luxR-type" evidence="4">
    <location>
        <begin position="813"/>
        <end position="878"/>
    </location>
</feature>
<keyword evidence="6" id="KW-1185">Reference proteome</keyword>
<dbReference type="GO" id="GO:0003677">
    <property type="term" value="F:DNA binding"/>
    <property type="evidence" value="ECO:0007669"/>
    <property type="project" value="UniProtKB-KW"/>
</dbReference>
<evidence type="ECO:0000256" key="2">
    <source>
        <dbReference type="ARBA" id="ARBA00023125"/>
    </source>
</evidence>
<dbReference type="Gene3D" id="1.10.10.10">
    <property type="entry name" value="Winged helix-like DNA-binding domain superfamily/Winged helix DNA-binding domain"/>
    <property type="match status" value="1"/>
</dbReference>
<dbReference type="InterPro" id="IPR003593">
    <property type="entry name" value="AAA+_ATPase"/>
</dbReference>
<dbReference type="SMART" id="SM00028">
    <property type="entry name" value="TPR"/>
    <property type="match status" value="4"/>
</dbReference>
<dbReference type="InterPro" id="IPR011990">
    <property type="entry name" value="TPR-like_helical_dom_sf"/>
</dbReference>
<dbReference type="Pfam" id="PF25873">
    <property type="entry name" value="WHD_MalT"/>
    <property type="match status" value="1"/>
</dbReference>
<keyword evidence="3" id="KW-0804">Transcription</keyword>
<comment type="caution">
    <text evidence="5">The sequence shown here is derived from an EMBL/GenBank/DDBJ whole genome shotgun (WGS) entry which is preliminary data.</text>
</comment>
<dbReference type="PRINTS" id="PR00038">
    <property type="entry name" value="HTHLUXR"/>
</dbReference>
<reference evidence="5" key="1">
    <citation type="journal article" date="2014" name="Int. J. Syst. Evol. Microbiol.">
        <title>Complete genome sequence of Corynebacterium casei LMG S-19264T (=DSM 44701T), isolated from a smear-ripened cheese.</title>
        <authorList>
            <consortium name="US DOE Joint Genome Institute (JGI-PGF)"/>
            <person name="Walter F."/>
            <person name="Albersmeier A."/>
            <person name="Kalinowski J."/>
            <person name="Ruckert C."/>
        </authorList>
    </citation>
    <scope>NUCLEOTIDE SEQUENCE</scope>
    <source>
        <strain evidence="5">CGMCC 1.16134</strain>
    </source>
</reference>
<dbReference type="InterPro" id="IPR059106">
    <property type="entry name" value="WHD_MalT"/>
</dbReference>
<keyword evidence="2" id="KW-0238">DNA-binding</keyword>
<evidence type="ECO:0000313" key="6">
    <source>
        <dbReference type="Proteomes" id="UP000637643"/>
    </source>
</evidence>
<organism evidence="5 6">
    <name type="scientific">Paenibacillus albidus</name>
    <dbReference type="NCBI Taxonomy" id="2041023"/>
    <lineage>
        <taxon>Bacteria</taxon>
        <taxon>Bacillati</taxon>
        <taxon>Bacillota</taxon>
        <taxon>Bacilli</taxon>
        <taxon>Bacillales</taxon>
        <taxon>Paenibacillaceae</taxon>
        <taxon>Paenibacillus</taxon>
    </lineage>
</organism>
<dbReference type="PANTHER" id="PTHR44688">
    <property type="entry name" value="DNA-BINDING TRANSCRIPTIONAL ACTIVATOR DEVR_DOSR"/>
    <property type="match status" value="1"/>
</dbReference>
<dbReference type="PROSITE" id="PS50043">
    <property type="entry name" value="HTH_LUXR_2"/>
    <property type="match status" value="1"/>
</dbReference>
<sequence>MIERLNEGLNRKLTLISASAGSGKTTLVSEWVAACGRSVAWLSLDEGDNDSTRFLTHLVAAVQRIAENIGESAVGALNSPQPPSTESILTILLNEISALPYPFVLVLDDYHVIDDKRIDDVLIFLLEHLPAQLHLVIATREDPQLPLGRLRARGHLSEQRAAALRFTPGEAATFLNQVMGLGLTADEISALEARTEGWIAGLQLAALSMQGHEDIPGFIRAFAGDNRYIVDYLIEEVLQRQPDPVRSFLLQTSILDRLHGPLCDAVTGQADGSVRLEALERGNFFVVPLDDKRSWYRYHHLFAEVLSVHLRAEQPDQVATLHRRASRWYEQQGSAANAIRHALAAEDFARAADLVELAWPAIRRSGQETALLGWLKALPEGLIQCRPVLSAGYAWSLLAGGELKAVEERLRDAERWLEPAADMREQPEALSAEMVVVDEEEFRRLPVSIAVYRAAHALALGDLQAAMKYARRVLELVPEDDHLPRGAAVGLLGLASWTNGDLEAAYCIFADGMANVQLAGNISDVIGGTIALADIRLAQGRLRQAMRTYKRGLQLAQEHSESVLRGAADIYVGMSELLLQHNDLHAATQHLMRSKEQGEYTGAPQNRYRWHVAMARIREAQGDLEGALDLLDEAAHLYVGGFFPNVRPVAALKTRVWIAQGRLSEAVDWAREEGLSIEDDLSYLREFEHITLARVLLAPYQNNRTNRSIVEIMEFLERLLQAAEEGERTGSVIEILIVQALAYHMQGDIPAALVPLERVLTLAEPEGYVRIFVDEGRPMATLLEAAAKQGIGLNYVRALLTGFGTDERWTPVSQVMNEPLSAREHDVLRLLRTDLSGPDIARELMVSLNTLRTHTKNIYDKLEVNNRRAAVRRAEELDLF</sequence>
<dbReference type="SUPFAM" id="SSF46894">
    <property type="entry name" value="C-terminal effector domain of the bipartite response regulators"/>
    <property type="match status" value="1"/>
</dbReference>
<dbReference type="Gene3D" id="1.25.40.10">
    <property type="entry name" value="Tetratricopeptide repeat domain"/>
    <property type="match status" value="1"/>
</dbReference>
<dbReference type="Pfam" id="PF00196">
    <property type="entry name" value="GerE"/>
    <property type="match status" value="1"/>
</dbReference>
<dbReference type="Proteomes" id="UP000637643">
    <property type="component" value="Unassembled WGS sequence"/>
</dbReference>
<dbReference type="SMART" id="SM00421">
    <property type="entry name" value="HTH_LUXR"/>
    <property type="match status" value="1"/>
</dbReference>
<evidence type="ECO:0000256" key="1">
    <source>
        <dbReference type="ARBA" id="ARBA00023015"/>
    </source>
</evidence>
<dbReference type="AlphaFoldDB" id="A0A917CLJ0"/>
<dbReference type="InterPro" id="IPR000792">
    <property type="entry name" value="Tscrpt_reg_LuxR_C"/>
</dbReference>
<dbReference type="InterPro" id="IPR036388">
    <property type="entry name" value="WH-like_DNA-bd_sf"/>
</dbReference>
<dbReference type="SMART" id="SM00382">
    <property type="entry name" value="AAA"/>
    <property type="match status" value="1"/>
</dbReference>